<reference evidence="1 2" key="1">
    <citation type="journal article" date="2019" name="Int. J. Syst. Evol. Microbiol.">
        <title>The Global Catalogue of Microorganisms (GCM) 10K type strain sequencing project: providing services to taxonomists for standard genome sequencing and annotation.</title>
        <authorList>
            <consortium name="The Broad Institute Genomics Platform"/>
            <consortium name="The Broad Institute Genome Sequencing Center for Infectious Disease"/>
            <person name="Wu L."/>
            <person name="Ma J."/>
        </authorList>
    </citation>
    <scope>NUCLEOTIDE SEQUENCE [LARGE SCALE GENOMIC DNA]</scope>
    <source>
        <strain evidence="1 2">JCM 14331</strain>
    </source>
</reference>
<dbReference type="Gene3D" id="1.25.40.10">
    <property type="entry name" value="Tetratricopeptide repeat domain"/>
    <property type="match status" value="1"/>
</dbReference>
<dbReference type="Proteomes" id="UP001501169">
    <property type="component" value="Unassembled WGS sequence"/>
</dbReference>
<protein>
    <submittedName>
        <fullName evidence="1">Type VI secretion system accessory protein TagJ</fullName>
    </submittedName>
</protein>
<accession>A0ABN1DII8</accession>
<evidence type="ECO:0000313" key="2">
    <source>
        <dbReference type="Proteomes" id="UP001501169"/>
    </source>
</evidence>
<dbReference type="EMBL" id="BAAAEO010000001">
    <property type="protein sequence ID" value="GAA0543745.1"/>
    <property type="molecule type" value="Genomic_DNA"/>
</dbReference>
<organism evidence="1 2">
    <name type="scientific">Rheinheimera aquimaris</name>
    <dbReference type="NCBI Taxonomy" id="412437"/>
    <lineage>
        <taxon>Bacteria</taxon>
        <taxon>Pseudomonadati</taxon>
        <taxon>Pseudomonadota</taxon>
        <taxon>Gammaproteobacteria</taxon>
        <taxon>Chromatiales</taxon>
        <taxon>Chromatiaceae</taxon>
        <taxon>Rheinheimera</taxon>
    </lineage>
</organism>
<dbReference type="Pfam" id="PF07024">
    <property type="entry name" value="ImpE"/>
    <property type="match status" value="1"/>
</dbReference>
<dbReference type="InterPro" id="IPR009211">
    <property type="entry name" value="TagJ"/>
</dbReference>
<proteinExistence type="predicted"/>
<keyword evidence="2" id="KW-1185">Reference proteome</keyword>
<gene>
    <name evidence="1" type="ORF">GCM10009098_09230</name>
</gene>
<comment type="caution">
    <text evidence="1">The sequence shown here is derived from an EMBL/GenBank/DDBJ whole genome shotgun (WGS) entry which is preliminary data.</text>
</comment>
<dbReference type="RefSeq" id="WP_226765317.1">
    <property type="nucleotide sequence ID" value="NZ_BAAAEO010000001.1"/>
</dbReference>
<dbReference type="InterPro" id="IPR011990">
    <property type="entry name" value="TPR-like_helical_dom_sf"/>
</dbReference>
<evidence type="ECO:0000313" key="1">
    <source>
        <dbReference type="EMBL" id="GAA0543745.1"/>
    </source>
</evidence>
<dbReference type="SUPFAM" id="SSF144059">
    <property type="entry name" value="ImpE-like"/>
    <property type="match status" value="1"/>
</dbReference>
<dbReference type="Pfam" id="PF14559">
    <property type="entry name" value="TPR_19"/>
    <property type="match status" value="1"/>
</dbReference>
<name>A0ABN1DII8_9GAMM</name>
<sequence>MKQLQALIKQGELISATELAIAALTDDPANADVRATYIELLCVQGALEKADQQLDMMVRQHPDFLVGAVNLRQLIRAASARQDFYQAGMTATLFSEPDAMFESLLKLRLALKEQDLAQAVHFASELEALRPETGFDVNGDTVSQLRDLDDSLGGYLELFGTDGKFYLAKFSEIDSLQLKKPESLLDTVWRRAEIVLTDGPSGEVFIPMTYNDSIKVSERLGKDTSWQQMHEHLVTGVGQKMLLAGDEAIALSDVQLLSLAHSAELA</sequence>
<dbReference type="PIRSF" id="PIRSF029288">
    <property type="entry name" value="SciE_ImpE"/>
    <property type="match status" value="1"/>
</dbReference>